<accession>A0A9X2TAJ6</accession>
<comment type="caution">
    <text evidence="3">The sequence shown here is derived from an EMBL/GenBank/DDBJ whole genome shotgun (WGS) entry which is preliminary data.</text>
</comment>
<protein>
    <submittedName>
        <fullName evidence="3">Phage/plasmid-associated DNA primase</fullName>
    </submittedName>
</protein>
<dbReference type="RefSeq" id="WP_259058629.1">
    <property type="nucleotide sequence ID" value="NZ_JANUAR010000001.1"/>
</dbReference>
<name>A0A9X2TAJ6_9BACT</name>
<dbReference type="PANTHER" id="PTHR35372">
    <property type="entry name" value="ATP BINDING PROTEIN-RELATED"/>
    <property type="match status" value="1"/>
</dbReference>
<evidence type="ECO:0000256" key="1">
    <source>
        <dbReference type="ARBA" id="ARBA00022801"/>
    </source>
</evidence>
<organism evidence="3 4">
    <name type="scientific">Salinibacter ruber</name>
    <dbReference type="NCBI Taxonomy" id="146919"/>
    <lineage>
        <taxon>Bacteria</taxon>
        <taxon>Pseudomonadati</taxon>
        <taxon>Rhodothermota</taxon>
        <taxon>Rhodothermia</taxon>
        <taxon>Rhodothermales</taxon>
        <taxon>Salinibacteraceae</taxon>
        <taxon>Salinibacter</taxon>
    </lineage>
</organism>
<feature type="compositionally biased region" description="Basic and acidic residues" evidence="2">
    <location>
        <begin position="30"/>
        <end position="50"/>
    </location>
</feature>
<dbReference type="EMBL" id="JANUAU010000001">
    <property type="protein sequence ID" value="MCS3676320.1"/>
    <property type="molecule type" value="Genomic_DNA"/>
</dbReference>
<dbReference type="InterPro" id="IPR051620">
    <property type="entry name" value="ORF904-like_C"/>
</dbReference>
<evidence type="ECO:0000256" key="2">
    <source>
        <dbReference type="SAM" id="MobiDB-lite"/>
    </source>
</evidence>
<sequence>MDSPGQKDQELSGPQEPVHTRFKGFQDTSQPERRRPPWRQPSKEETAEKDAADDEETEGVETEGADAEDAQTQDGQNESVGDEAERSGDRWEEVTGFYEDGNRKEARLLAARLAMEALTFATPPFLDELYVLDPSTMTYGPGGEEALNSLLLRNLKAHHSRREVREIANKIRARLYDEDFRKAEAIPLSNGDLSVRHMELSKRSPDGHFLVRSNAAWDPGAGCPTFKNFLRQAVPDRTDRQVLQNYTGYCLLHWDRPFRKALLLAGPEGSGWETFLTAFSMAVPWAASVAPVRLARGKAGVSKLKGPWVNVQSGVSAEALTDLRLLKSFSAGVPNHGDPSQIEGVKQGGRSRKATKHVYATGELPPLAAGDQFFRRLLLVPFPKKVSAEDIAPVGTDCGLRQKLLEERDGILQWAAEGLRRVLRAWADGEGFPSARSAEKTRRRWESLSGPIGRFKADRLEVTGDPQDTVPKERLYSAYRKFCRQERVFAETKTQLTQTLTEDPLIETRRRTIKRGGDQVPCYVGVKLRD</sequence>
<feature type="compositionally biased region" description="Basic and acidic residues" evidence="2">
    <location>
        <begin position="1"/>
        <end position="10"/>
    </location>
</feature>
<feature type="region of interest" description="Disordered" evidence="2">
    <location>
        <begin position="1"/>
        <end position="90"/>
    </location>
</feature>
<dbReference type="AlphaFoldDB" id="A0A9X2TAJ6"/>
<feature type="compositionally biased region" description="Acidic residues" evidence="2">
    <location>
        <begin position="51"/>
        <end position="71"/>
    </location>
</feature>
<dbReference type="InterPro" id="IPR036390">
    <property type="entry name" value="WH_DNA-bd_sf"/>
</dbReference>
<reference evidence="3" key="1">
    <citation type="submission" date="2022-08" db="EMBL/GenBank/DDBJ databases">
        <title>Genomic Encyclopedia of Type Strains, Phase V (KMG-V): Genome sequencing to study the core and pangenomes of soil and plant-associated prokaryotes.</title>
        <authorList>
            <person name="Whitman W."/>
        </authorList>
    </citation>
    <scope>NUCLEOTIDE SEQUENCE</scope>
    <source>
        <strain evidence="3">0</strain>
    </source>
</reference>
<gene>
    <name evidence="3" type="ORF">GGP71_000216</name>
</gene>
<dbReference type="GO" id="GO:0016787">
    <property type="term" value="F:hydrolase activity"/>
    <property type="evidence" value="ECO:0007669"/>
    <property type="project" value="UniProtKB-KW"/>
</dbReference>
<dbReference type="PANTHER" id="PTHR35372:SF2">
    <property type="entry name" value="SF3 HELICASE DOMAIN-CONTAINING PROTEIN"/>
    <property type="match status" value="1"/>
</dbReference>
<dbReference type="Proteomes" id="UP001155027">
    <property type="component" value="Unassembled WGS sequence"/>
</dbReference>
<evidence type="ECO:0000313" key="4">
    <source>
        <dbReference type="Proteomes" id="UP001155027"/>
    </source>
</evidence>
<keyword evidence="1" id="KW-0378">Hydrolase</keyword>
<dbReference type="SUPFAM" id="SSF46785">
    <property type="entry name" value="Winged helix' DNA-binding domain"/>
    <property type="match status" value="1"/>
</dbReference>
<proteinExistence type="predicted"/>
<evidence type="ECO:0000313" key="3">
    <source>
        <dbReference type="EMBL" id="MCS3676320.1"/>
    </source>
</evidence>